<evidence type="ECO:0000313" key="2">
    <source>
        <dbReference type="EMBL" id="CAH2079346.1"/>
    </source>
</evidence>
<keyword evidence="3" id="KW-1185">Reference proteome</keyword>
<dbReference type="PANTHER" id="PTHR34191">
    <property type="entry name" value="LATE EMBRYOGENESIS ABUNDANT PROTEIN (LEA) FAMILY PROTEIN"/>
    <property type="match status" value="1"/>
</dbReference>
<accession>A0AAU9T5L1</accession>
<name>A0AAU9T5L1_THLAR</name>
<evidence type="ECO:0000313" key="3">
    <source>
        <dbReference type="Proteomes" id="UP000836841"/>
    </source>
</evidence>
<dbReference type="InterPro" id="IPR039624">
    <property type="entry name" value="LEA1/2/D7/KIN2"/>
</dbReference>
<protein>
    <recommendedName>
        <fullName evidence="4">Late embryogenesis abundant protein 1</fullName>
    </recommendedName>
</protein>
<sequence>QTSTSINPHQKRFHLLITQNSLKKPNNKKLYKYSLYQTNSINQSTNSTNSINRTLSYTSNPLHILCLLESLTMSQQSFNAGQSRGQAQEKAEQWTESAKQTAQSARDKTADLAQSARDKAVDVTQSAQDKSANKSHSTKESAQHGQEQAAGFLGQTGESVKNMAQGALDGVKNSLGMNEKK</sequence>
<feature type="compositionally biased region" description="Polar residues" evidence="1">
    <location>
        <begin position="94"/>
        <end position="104"/>
    </location>
</feature>
<dbReference type="EMBL" id="OU466863">
    <property type="protein sequence ID" value="CAH2079346.1"/>
    <property type="molecule type" value="Genomic_DNA"/>
</dbReference>
<organism evidence="2 3">
    <name type="scientific">Thlaspi arvense</name>
    <name type="common">Field penny-cress</name>
    <dbReference type="NCBI Taxonomy" id="13288"/>
    <lineage>
        <taxon>Eukaryota</taxon>
        <taxon>Viridiplantae</taxon>
        <taxon>Streptophyta</taxon>
        <taxon>Embryophyta</taxon>
        <taxon>Tracheophyta</taxon>
        <taxon>Spermatophyta</taxon>
        <taxon>Magnoliopsida</taxon>
        <taxon>eudicotyledons</taxon>
        <taxon>Gunneridae</taxon>
        <taxon>Pentapetalae</taxon>
        <taxon>rosids</taxon>
        <taxon>malvids</taxon>
        <taxon>Brassicales</taxon>
        <taxon>Brassicaceae</taxon>
        <taxon>Thlaspideae</taxon>
        <taxon>Thlaspi</taxon>
    </lineage>
</organism>
<feature type="region of interest" description="Disordered" evidence="1">
    <location>
        <begin position="79"/>
        <end position="181"/>
    </location>
</feature>
<dbReference type="Gene3D" id="6.10.140.1430">
    <property type="match status" value="1"/>
</dbReference>
<feature type="non-terminal residue" evidence="2">
    <location>
        <position position="1"/>
    </location>
</feature>
<evidence type="ECO:0008006" key="4">
    <source>
        <dbReference type="Google" id="ProtNLM"/>
    </source>
</evidence>
<dbReference type="PANTHER" id="PTHR34191:SF20">
    <property type="entry name" value="LATE EMBRYOGENESIS ABUNDANT PROTEIN (LEA) FAMILY PROTEIN"/>
    <property type="match status" value="1"/>
</dbReference>
<dbReference type="Proteomes" id="UP000836841">
    <property type="component" value="Chromosome 7"/>
</dbReference>
<reference evidence="2 3" key="1">
    <citation type="submission" date="2022-03" db="EMBL/GenBank/DDBJ databases">
        <authorList>
            <person name="Nunn A."/>
            <person name="Chopra R."/>
            <person name="Nunn A."/>
            <person name="Contreras Garrido A."/>
        </authorList>
    </citation>
    <scope>NUCLEOTIDE SEQUENCE [LARGE SCALE GENOMIC DNA]</scope>
</reference>
<evidence type="ECO:0000256" key="1">
    <source>
        <dbReference type="SAM" id="MobiDB-lite"/>
    </source>
</evidence>
<dbReference type="AlphaFoldDB" id="A0AAU9T5L1"/>
<proteinExistence type="predicted"/>
<gene>
    <name evidence="2" type="ORF">TAV2_LOCUS23200</name>
</gene>
<feature type="compositionally biased region" description="Basic and acidic residues" evidence="1">
    <location>
        <begin position="105"/>
        <end position="121"/>
    </location>
</feature>